<evidence type="ECO:0000313" key="2">
    <source>
        <dbReference type="Proteomes" id="UP000439022"/>
    </source>
</evidence>
<evidence type="ECO:0000313" key="1">
    <source>
        <dbReference type="EMBL" id="MRX20848.1"/>
    </source>
</evidence>
<protein>
    <submittedName>
        <fullName evidence="1">Uncharacterized protein</fullName>
    </submittedName>
</protein>
<gene>
    <name evidence="1" type="ORF">GJR96_02570</name>
</gene>
<keyword evidence="2" id="KW-1185">Reference proteome</keyword>
<name>A0A6A8GCI8_9EURY</name>
<accession>A0A6A8GCI8</accession>
<comment type="caution">
    <text evidence="1">The sequence shown here is derived from an EMBL/GenBank/DDBJ whole genome shotgun (WGS) entry which is preliminary data.</text>
</comment>
<dbReference type="AlphaFoldDB" id="A0A6A8GCI8"/>
<dbReference type="EMBL" id="WKJO01000001">
    <property type="protein sequence ID" value="MRX20848.1"/>
    <property type="molecule type" value="Genomic_DNA"/>
</dbReference>
<organism evidence="1 2">
    <name type="scientific">Haloferax litoreum</name>
    <dbReference type="NCBI Taxonomy" id="2666140"/>
    <lineage>
        <taxon>Archaea</taxon>
        <taxon>Methanobacteriati</taxon>
        <taxon>Methanobacteriota</taxon>
        <taxon>Stenosarchaea group</taxon>
        <taxon>Halobacteria</taxon>
        <taxon>Halobacteriales</taxon>
        <taxon>Haloferacaceae</taxon>
        <taxon>Haloferax</taxon>
    </lineage>
</organism>
<dbReference type="RefSeq" id="WP_151161502.1">
    <property type="nucleotide sequence ID" value="NZ_WKJO01000001.1"/>
</dbReference>
<reference evidence="1 2" key="1">
    <citation type="submission" date="2019-11" db="EMBL/GenBank/DDBJ databases">
        <title>Whole genome sequence of Haloferax sp. MBLA0076.</title>
        <authorList>
            <person name="Seo M.-J."/>
            <person name="Cho E.-S."/>
        </authorList>
    </citation>
    <scope>NUCLEOTIDE SEQUENCE [LARGE SCALE GENOMIC DNA]</scope>
    <source>
        <strain evidence="1 2">MBLA0076</strain>
    </source>
</reference>
<dbReference type="Proteomes" id="UP000439022">
    <property type="component" value="Unassembled WGS sequence"/>
</dbReference>
<proteinExistence type="predicted"/>
<sequence length="208" mass="23105">MVNDVSVSIAFDDPADKAMIMTIAGGIRIEVDGVELTRLVNQAEYNRKVNEEEPDETWWYDYTGEALDAGNIDYKGTVMLFITLSFFAENVLELARGSAERFDQLVSEVGDSPHRLVVSYLDGQHGLVRVAYQSYGFSVGKNLRPVVQSSVGYAVSLPQLCGEVARCLNEFKGYADAHAPDADSNSWYRERVAIADELEQYAAEKSSR</sequence>